<proteinExistence type="predicted"/>
<dbReference type="Proteomes" id="UP001472677">
    <property type="component" value="Unassembled WGS sequence"/>
</dbReference>
<keyword evidence="2" id="KW-1185">Reference proteome</keyword>
<reference evidence="1 2" key="1">
    <citation type="journal article" date="2024" name="G3 (Bethesda)">
        <title>Genome assembly of Hibiscus sabdariffa L. provides insights into metabolisms of medicinal natural products.</title>
        <authorList>
            <person name="Kim T."/>
        </authorList>
    </citation>
    <scope>NUCLEOTIDE SEQUENCE [LARGE SCALE GENOMIC DNA]</scope>
    <source>
        <strain evidence="1">TK-2024</strain>
        <tissue evidence="1">Old leaves</tissue>
    </source>
</reference>
<dbReference type="EMBL" id="JBBPBM010000193">
    <property type="protein sequence ID" value="KAK8501276.1"/>
    <property type="molecule type" value="Genomic_DNA"/>
</dbReference>
<evidence type="ECO:0000313" key="1">
    <source>
        <dbReference type="EMBL" id="KAK8501276.1"/>
    </source>
</evidence>
<comment type="caution">
    <text evidence="1">The sequence shown here is derived from an EMBL/GenBank/DDBJ whole genome shotgun (WGS) entry which is preliminary data.</text>
</comment>
<evidence type="ECO:0000313" key="2">
    <source>
        <dbReference type="Proteomes" id="UP001472677"/>
    </source>
</evidence>
<sequence length="108" mass="11033">MSEPFQGLVFEGGGEKNGKDGMVVGIVGMDGNVGMLGSGGRAAGLGNDGCVVGNVGCGRMGIDGNGGRVTPGKVGGIWSRWRAASPTLMFDNDRAMRMANTKKLEDVI</sequence>
<name>A0ABR2B373_9ROSI</name>
<organism evidence="1 2">
    <name type="scientific">Hibiscus sabdariffa</name>
    <name type="common">roselle</name>
    <dbReference type="NCBI Taxonomy" id="183260"/>
    <lineage>
        <taxon>Eukaryota</taxon>
        <taxon>Viridiplantae</taxon>
        <taxon>Streptophyta</taxon>
        <taxon>Embryophyta</taxon>
        <taxon>Tracheophyta</taxon>
        <taxon>Spermatophyta</taxon>
        <taxon>Magnoliopsida</taxon>
        <taxon>eudicotyledons</taxon>
        <taxon>Gunneridae</taxon>
        <taxon>Pentapetalae</taxon>
        <taxon>rosids</taxon>
        <taxon>malvids</taxon>
        <taxon>Malvales</taxon>
        <taxon>Malvaceae</taxon>
        <taxon>Malvoideae</taxon>
        <taxon>Hibiscus</taxon>
    </lineage>
</organism>
<protein>
    <submittedName>
        <fullName evidence="1">Uncharacterized protein</fullName>
    </submittedName>
</protein>
<accession>A0ABR2B373</accession>
<gene>
    <name evidence="1" type="ORF">V6N12_008295</name>
</gene>